<keyword evidence="2" id="KW-1185">Reference proteome</keyword>
<organism evidence="1 2">
    <name type="scientific">Pseudomonas umsongensis</name>
    <dbReference type="NCBI Taxonomy" id="198618"/>
    <lineage>
        <taxon>Bacteria</taxon>
        <taxon>Pseudomonadati</taxon>
        <taxon>Pseudomonadota</taxon>
        <taxon>Gammaproteobacteria</taxon>
        <taxon>Pseudomonadales</taxon>
        <taxon>Pseudomonadaceae</taxon>
        <taxon>Pseudomonas</taxon>
    </lineage>
</organism>
<proteinExistence type="predicted"/>
<dbReference type="EMBL" id="NIWU01000001">
    <property type="protein sequence ID" value="OXR34807.1"/>
    <property type="molecule type" value="Genomic_DNA"/>
</dbReference>
<sequence length="101" mass="11681">MNSDDLRRDLALSKFFKGDSALNDAVKGLSEDEKQQCIESAFEEEATRLGIEVWELTLTLISESPEELKCMTIEFHREVAEMVEMEWEEYCKLNGINGRPY</sequence>
<evidence type="ECO:0000313" key="1">
    <source>
        <dbReference type="EMBL" id="OXR34807.1"/>
    </source>
</evidence>
<accession>A0ABX4DZS7</accession>
<dbReference type="Pfam" id="PF19925">
    <property type="entry name" value="DUF6388"/>
    <property type="match status" value="1"/>
</dbReference>
<gene>
    <name evidence="1" type="ORF">PSUM_02630</name>
</gene>
<dbReference type="Proteomes" id="UP000215455">
    <property type="component" value="Unassembled WGS sequence"/>
</dbReference>
<reference evidence="1 2" key="1">
    <citation type="submission" date="2017-06" db="EMBL/GenBank/DDBJ databases">
        <authorList>
            <person name="Furmanczyk E.M."/>
        </authorList>
    </citation>
    <scope>NUCLEOTIDE SEQUENCE [LARGE SCALE GENOMIC DNA]</scope>
    <source>
        <strain evidence="1 2">DSM 16611</strain>
    </source>
</reference>
<evidence type="ECO:0000313" key="2">
    <source>
        <dbReference type="Proteomes" id="UP000215455"/>
    </source>
</evidence>
<comment type="caution">
    <text evidence="1">The sequence shown here is derived from an EMBL/GenBank/DDBJ whole genome shotgun (WGS) entry which is preliminary data.</text>
</comment>
<protein>
    <recommendedName>
        <fullName evidence="3">DNA repair ATPase</fullName>
    </recommendedName>
</protein>
<evidence type="ECO:0008006" key="3">
    <source>
        <dbReference type="Google" id="ProtNLM"/>
    </source>
</evidence>
<dbReference type="InterPro" id="IPR045662">
    <property type="entry name" value="DUF6388"/>
</dbReference>
<dbReference type="RefSeq" id="WP_020797755.1">
    <property type="nucleotide sequence ID" value="NZ_CP044409.1"/>
</dbReference>
<name>A0ABX4DZS7_9PSED</name>